<keyword evidence="2" id="KW-1185">Reference proteome</keyword>
<evidence type="ECO:0000313" key="2">
    <source>
        <dbReference type="Proteomes" id="UP000305778"/>
    </source>
</evidence>
<gene>
    <name evidence="1" type="ORF">FCI23_11075</name>
</gene>
<dbReference type="OrthoDB" id="9994298at2"/>
<sequence length="159" mass="17639">MTEPAPVAINMDDFDRRLGAMVREAAMTDIYLVIVAQQLCDSPYGALLVAGESSSRAIEVCKTLIDAHTDIAEAKRVELRELLRRAAELVKRRNRYVHGTAIYDAAGIAHTFRMRHRKVGLERAPVDLEDLSDIAHGFVTLSIAFNEWIAAVYGEDQAA</sequence>
<evidence type="ECO:0000313" key="1">
    <source>
        <dbReference type="EMBL" id="TKA11382.1"/>
    </source>
</evidence>
<dbReference type="EMBL" id="SUMC01000008">
    <property type="protein sequence ID" value="TKA11382.1"/>
    <property type="molecule type" value="Genomic_DNA"/>
</dbReference>
<proteinExistence type="predicted"/>
<reference evidence="1 2" key="1">
    <citation type="submission" date="2019-04" db="EMBL/GenBank/DDBJ databases">
        <title>Streptomyces oryziradicis sp. nov., a novel actinomycete isolated from rhizosphere soil of rice (Oryza sativa L.).</title>
        <authorList>
            <person name="Li C."/>
        </authorList>
    </citation>
    <scope>NUCLEOTIDE SEQUENCE [LARGE SCALE GENOMIC DNA]</scope>
    <source>
        <strain evidence="1 2">NEAU-C40</strain>
    </source>
</reference>
<name>A0A4U0SNF9_9ACTN</name>
<accession>A0A4U0SNF9</accession>
<organism evidence="1 2">
    <name type="scientific">Actinacidiphila oryziradicis</name>
    <dbReference type="NCBI Taxonomy" id="2571141"/>
    <lineage>
        <taxon>Bacteria</taxon>
        <taxon>Bacillati</taxon>
        <taxon>Actinomycetota</taxon>
        <taxon>Actinomycetes</taxon>
        <taxon>Kitasatosporales</taxon>
        <taxon>Streptomycetaceae</taxon>
        <taxon>Actinacidiphila</taxon>
    </lineage>
</organism>
<dbReference type="Proteomes" id="UP000305778">
    <property type="component" value="Unassembled WGS sequence"/>
</dbReference>
<dbReference type="AlphaFoldDB" id="A0A4U0SNF9"/>
<comment type="caution">
    <text evidence="1">The sequence shown here is derived from an EMBL/GenBank/DDBJ whole genome shotgun (WGS) entry which is preliminary data.</text>
</comment>
<protein>
    <submittedName>
        <fullName evidence="1">Uncharacterized protein</fullName>
    </submittedName>
</protein>
<dbReference type="RefSeq" id="WP_136723333.1">
    <property type="nucleotide sequence ID" value="NZ_SUMC01000008.1"/>
</dbReference>